<dbReference type="EMBL" id="JAEACQ010000147">
    <property type="protein sequence ID" value="MBL7626756.1"/>
    <property type="molecule type" value="Genomic_DNA"/>
</dbReference>
<keyword evidence="5" id="KW-1185">Reference proteome</keyword>
<evidence type="ECO:0000313" key="4">
    <source>
        <dbReference type="EMBL" id="MBL7626756.1"/>
    </source>
</evidence>
<evidence type="ECO:0000313" key="5">
    <source>
        <dbReference type="Proteomes" id="UP000604475"/>
    </source>
</evidence>
<name>A0A937RIT6_9ACTN</name>
<dbReference type="Pfam" id="PF00583">
    <property type="entry name" value="Acetyltransf_1"/>
    <property type="match status" value="1"/>
</dbReference>
<comment type="caution">
    <text evidence="4">The sequence shown here is derived from an EMBL/GenBank/DDBJ whole genome shotgun (WGS) entry which is preliminary data.</text>
</comment>
<dbReference type="SUPFAM" id="SSF55729">
    <property type="entry name" value="Acyl-CoA N-acyltransferases (Nat)"/>
    <property type="match status" value="1"/>
</dbReference>
<keyword evidence="2" id="KW-0012">Acyltransferase</keyword>
<dbReference type="Proteomes" id="UP000604475">
    <property type="component" value="Unassembled WGS sequence"/>
</dbReference>
<evidence type="ECO:0000256" key="2">
    <source>
        <dbReference type="ARBA" id="ARBA00023315"/>
    </source>
</evidence>
<accession>A0A937RIT6</accession>
<evidence type="ECO:0000256" key="1">
    <source>
        <dbReference type="ARBA" id="ARBA00022679"/>
    </source>
</evidence>
<dbReference type="InterPro" id="IPR000182">
    <property type="entry name" value="GNAT_dom"/>
</dbReference>
<dbReference type="CDD" id="cd04301">
    <property type="entry name" value="NAT_SF"/>
    <property type="match status" value="1"/>
</dbReference>
<evidence type="ECO:0000259" key="3">
    <source>
        <dbReference type="PROSITE" id="PS51186"/>
    </source>
</evidence>
<keyword evidence="4" id="KW-0687">Ribonucleoprotein</keyword>
<proteinExistence type="predicted"/>
<dbReference type="InterPro" id="IPR050832">
    <property type="entry name" value="Bact_Acetyltransf"/>
</dbReference>
<protein>
    <submittedName>
        <fullName evidence="4">Ribosomal protein S18-alanine N-acetyltransferase</fullName>
    </submittedName>
</protein>
<dbReference type="InterPro" id="IPR016181">
    <property type="entry name" value="Acyl_CoA_acyltransferase"/>
</dbReference>
<dbReference type="AlphaFoldDB" id="A0A937RIT6"/>
<reference evidence="4" key="1">
    <citation type="submission" date="2020-12" db="EMBL/GenBank/DDBJ databases">
        <title>Genomic characterization of non-nitrogen-fixing Frankia strains.</title>
        <authorList>
            <person name="Carlos-Shanley C."/>
            <person name="Guerra T."/>
            <person name="Hahn D."/>
        </authorList>
    </citation>
    <scope>NUCLEOTIDE SEQUENCE</scope>
    <source>
        <strain evidence="4">CN6</strain>
    </source>
</reference>
<gene>
    <name evidence="4" type="primary">rimI</name>
    <name evidence="4" type="ORF">I7412_06150</name>
</gene>
<feature type="domain" description="N-acetyltransferase" evidence="3">
    <location>
        <begin position="8"/>
        <end position="154"/>
    </location>
</feature>
<dbReference type="NCBIfam" id="TIGR01575">
    <property type="entry name" value="rimI"/>
    <property type="match status" value="1"/>
</dbReference>
<dbReference type="Gene3D" id="3.40.630.30">
    <property type="match status" value="1"/>
</dbReference>
<keyword evidence="1" id="KW-0808">Transferase</keyword>
<dbReference type="GO" id="GO:0005840">
    <property type="term" value="C:ribosome"/>
    <property type="evidence" value="ECO:0007669"/>
    <property type="project" value="UniProtKB-KW"/>
</dbReference>
<organism evidence="4 5">
    <name type="scientific">Frankia nepalensis</name>
    <dbReference type="NCBI Taxonomy" id="1836974"/>
    <lineage>
        <taxon>Bacteria</taxon>
        <taxon>Bacillati</taxon>
        <taxon>Actinomycetota</taxon>
        <taxon>Actinomycetes</taxon>
        <taxon>Frankiales</taxon>
        <taxon>Frankiaceae</taxon>
        <taxon>Frankia</taxon>
    </lineage>
</organism>
<dbReference type="RefSeq" id="WP_203007447.1">
    <property type="nucleotide sequence ID" value="NZ_JADWYU010000227.1"/>
</dbReference>
<dbReference type="PROSITE" id="PS51186">
    <property type="entry name" value="GNAT"/>
    <property type="match status" value="1"/>
</dbReference>
<dbReference type="InterPro" id="IPR006464">
    <property type="entry name" value="AcTrfase_RimI/Ard1"/>
</dbReference>
<dbReference type="GO" id="GO:0008080">
    <property type="term" value="F:N-acetyltransferase activity"/>
    <property type="evidence" value="ECO:0007669"/>
    <property type="project" value="InterPro"/>
</dbReference>
<dbReference type="PANTHER" id="PTHR43877">
    <property type="entry name" value="AMINOALKYLPHOSPHONATE N-ACETYLTRANSFERASE-RELATED-RELATED"/>
    <property type="match status" value="1"/>
</dbReference>
<sequence length="222" mass="23825">MSLAAPGVELAPLRWWHLAELAELERAVFDVDPWTPEMFWSELAQGASRHYLVALSGGRVVGYAGLAVTDDEAYIQTVGVHPGHRGHGLGAQLMVALLREARRRGARSCGLEVRTENRAARALYTRLGFVDVALRRNYYQPSGGDAYVMRARPIDTAGYGAQLDAAAAALAEKDSAALAEKDSAALAEKNRAALAEKDATAALAEKDRAARAEWRTAAEGAP</sequence>
<keyword evidence="4" id="KW-0689">Ribosomal protein</keyword>